<evidence type="ECO:0000313" key="2">
    <source>
        <dbReference type="EMBL" id="CAD7237759.1"/>
    </source>
</evidence>
<dbReference type="AlphaFoldDB" id="A0A7R8ZX75"/>
<organism evidence="2">
    <name type="scientific">Cyprideis torosa</name>
    <dbReference type="NCBI Taxonomy" id="163714"/>
    <lineage>
        <taxon>Eukaryota</taxon>
        <taxon>Metazoa</taxon>
        <taxon>Ecdysozoa</taxon>
        <taxon>Arthropoda</taxon>
        <taxon>Crustacea</taxon>
        <taxon>Oligostraca</taxon>
        <taxon>Ostracoda</taxon>
        <taxon>Podocopa</taxon>
        <taxon>Podocopida</taxon>
        <taxon>Cytherocopina</taxon>
        <taxon>Cytheroidea</taxon>
        <taxon>Cytherideidae</taxon>
        <taxon>Cyprideis</taxon>
    </lineage>
</organism>
<dbReference type="EMBL" id="OB691660">
    <property type="protein sequence ID" value="CAD7237759.1"/>
    <property type="molecule type" value="Genomic_DNA"/>
</dbReference>
<feature type="region of interest" description="Disordered" evidence="1">
    <location>
        <begin position="41"/>
        <end position="62"/>
    </location>
</feature>
<reference evidence="2" key="1">
    <citation type="submission" date="2020-11" db="EMBL/GenBank/DDBJ databases">
        <authorList>
            <person name="Tran Van P."/>
        </authorList>
    </citation>
    <scope>NUCLEOTIDE SEQUENCE</scope>
</reference>
<feature type="compositionally biased region" description="Polar residues" evidence="1">
    <location>
        <begin position="102"/>
        <end position="111"/>
    </location>
</feature>
<proteinExistence type="predicted"/>
<gene>
    <name evidence="2" type="ORF">CTOB1V02_LOCUS15574</name>
</gene>
<protein>
    <submittedName>
        <fullName evidence="2">Uncharacterized protein</fullName>
    </submittedName>
</protein>
<feature type="region of interest" description="Disordered" evidence="1">
    <location>
        <begin position="76"/>
        <end position="111"/>
    </location>
</feature>
<name>A0A7R8ZX75_9CRUS</name>
<feature type="non-terminal residue" evidence="2">
    <location>
        <position position="1"/>
    </location>
</feature>
<accession>A0A7R8ZX75</accession>
<sequence>MEQQSRIKFVGRIIEAYFKAGAFNWTSAFLFLDSAPLRQTQLQDDGSSSNGGDSDLTGTDIREKLQREFEMQPRLNRFYNEKTEQGRPVSSLFGTRHPGQPRESQSGRTRM</sequence>
<evidence type="ECO:0000256" key="1">
    <source>
        <dbReference type="SAM" id="MobiDB-lite"/>
    </source>
</evidence>
<feature type="compositionally biased region" description="Low complexity" evidence="1">
    <location>
        <begin position="41"/>
        <end position="59"/>
    </location>
</feature>